<reference evidence="3" key="1">
    <citation type="journal article" date="2018" name="Front. Microbiol.">
        <title>Genome-Based Analysis Reveals the Taxonomy and Diversity of the Family Idiomarinaceae.</title>
        <authorList>
            <person name="Liu Y."/>
            <person name="Lai Q."/>
            <person name="Shao Z."/>
        </authorList>
    </citation>
    <scope>NUCLEOTIDE SEQUENCE [LARGE SCALE GENOMIC DNA]</scope>
    <source>
        <strain evidence="3">c121</strain>
    </source>
</reference>
<evidence type="ECO:0000259" key="1">
    <source>
        <dbReference type="Pfam" id="PF13477"/>
    </source>
</evidence>
<dbReference type="PANTHER" id="PTHR12526:SF638">
    <property type="entry name" value="SPORE COAT PROTEIN SA"/>
    <property type="match status" value="1"/>
</dbReference>
<dbReference type="Gene3D" id="3.40.50.2000">
    <property type="entry name" value="Glycogen Phosphorylase B"/>
    <property type="match status" value="2"/>
</dbReference>
<protein>
    <submittedName>
        <fullName evidence="2">Glycosyltransferase family 1 protein</fullName>
    </submittedName>
</protein>
<dbReference type="STRING" id="1122124.GCA_000423165_00585"/>
<dbReference type="GO" id="GO:1901135">
    <property type="term" value="P:carbohydrate derivative metabolic process"/>
    <property type="evidence" value="ECO:0007669"/>
    <property type="project" value="UniProtKB-ARBA"/>
</dbReference>
<comment type="caution">
    <text evidence="2">The sequence shown here is derived from an EMBL/GenBank/DDBJ whole genome shotgun (WGS) entry which is preliminary data.</text>
</comment>
<dbReference type="Pfam" id="PF13477">
    <property type="entry name" value="Glyco_trans_4_2"/>
    <property type="match status" value="1"/>
</dbReference>
<dbReference type="SUPFAM" id="SSF53756">
    <property type="entry name" value="UDP-Glycosyltransferase/glycogen phosphorylase"/>
    <property type="match status" value="1"/>
</dbReference>
<dbReference type="PANTHER" id="PTHR12526">
    <property type="entry name" value="GLYCOSYLTRANSFERASE"/>
    <property type="match status" value="1"/>
</dbReference>
<keyword evidence="2" id="KW-0808">Transferase</keyword>
<gene>
    <name evidence="2" type="ORF">CWI80_04060</name>
</gene>
<evidence type="ECO:0000313" key="2">
    <source>
        <dbReference type="EMBL" id="RUO75123.1"/>
    </source>
</evidence>
<organism evidence="2 3">
    <name type="scientific">Pseudidiomarina sediminum</name>
    <dbReference type="NCBI Taxonomy" id="431675"/>
    <lineage>
        <taxon>Bacteria</taxon>
        <taxon>Pseudomonadati</taxon>
        <taxon>Pseudomonadota</taxon>
        <taxon>Gammaproteobacteria</taxon>
        <taxon>Alteromonadales</taxon>
        <taxon>Idiomarinaceae</taxon>
        <taxon>Pseudidiomarina</taxon>
    </lineage>
</organism>
<name>A0A432ZAY5_9GAMM</name>
<proteinExistence type="predicted"/>
<dbReference type="GO" id="GO:0016757">
    <property type="term" value="F:glycosyltransferase activity"/>
    <property type="evidence" value="ECO:0007669"/>
    <property type="project" value="InterPro"/>
</dbReference>
<dbReference type="CDD" id="cd03808">
    <property type="entry name" value="GT4_CapM-like"/>
    <property type="match status" value="1"/>
</dbReference>
<dbReference type="Proteomes" id="UP000287022">
    <property type="component" value="Unassembled WGS sequence"/>
</dbReference>
<dbReference type="InterPro" id="IPR028098">
    <property type="entry name" value="Glyco_trans_4-like_N"/>
</dbReference>
<dbReference type="EMBL" id="PIQE01000001">
    <property type="protein sequence ID" value="RUO75123.1"/>
    <property type="molecule type" value="Genomic_DNA"/>
</dbReference>
<sequence>MRIERNHRGIVKRALILASYPDSLVNFRAAFIRRLIELEIEVHVAAPNLSQSIDVKKHLCEMGATCHDAYIKRTGLNPLNDVVGLIRLMSLFRKVQPNLVLAYTIKPVIWGLKAASLVGVEQRVALITGLGYAFTGKATGLRGFVQKIAKSLYKSSLKKASLVFFQNPDDLEEFASTGLLPQHIRTEVVNGSGVDTSNYEHAAFPSNATINYLLIARLLGDKGIREYVSAARKICAKHPHAQFHLVGGLDTNPNAISEEEVNAWVQEGVLQWHGAVDDVRPFIANSHVYVLPSYREGTPRSVLEAMSMGRAVITTDAPGCRETVVDGDNGFLVDVKSVDQLVTAMERFILQPELIESMGQRSREIACEKYDVHKVNKAMLKAMGIIKE</sequence>
<accession>A0A432ZAY5</accession>
<dbReference type="Pfam" id="PF13692">
    <property type="entry name" value="Glyco_trans_1_4"/>
    <property type="match status" value="1"/>
</dbReference>
<evidence type="ECO:0000313" key="3">
    <source>
        <dbReference type="Proteomes" id="UP000287022"/>
    </source>
</evidence>
<keyword evidence="3" id="KW-1185">Reference proteome</keyword>
<dbReference type="AlphaFoldDB" id="A0A432ZAY5"/>
<feature type="domain" description="Glycosyltransferase subfamily 4-like N-terminal" evidence="1">
    <location>
        <begin position="33"/>
        <end position="167"/>
    </location>
</feature>